<comment type="caution">
    <text evidence="1">The sequence shown here is derived from an EMBL/GenBank/DDBJ whole genome shotgun (WGS) entry which is preliminary data.</text>
</comment>
<dbReference type="Proteomes" id="UP001151081">
    <property type="component" value="Unassembled WGS sequence"/>
</dbReference>
<keyword evidence="2" id="KW-1185">Reference proteome</keyword>
<evidence type="ECO:0008006" key="3">
    <source>
        <dbReference type="Google" id="ProtNLM"/>
    </source>
</evidence>
<evidence type="ECO:0000313" key="1">
    <source>
        <dbReference type="EMBL" id="MDC3980878.1"/>
    </source>
</evidence>
<protein>
    <recommendedName>
        <fullName evidence="3">Lipoprotein</fullName>
    </recommendedName>
</protein>
<evidence type="ECO:0000313" key="2">
    <source>
        <dbReference type="Proteomes" id="UP001151081"/>
    </source>
</evidence>
<dbReference type="AlphaFoldDB" id="A0A9X3X238"/>
<gene>
    <name evidence="1" type="ORF">KEG57_10245</name>
</gene>
<accession>A0A9X3X238</accession>
<proteinExistence type="predicted"/>
<sequence>MNRKAFEKNPRLLLLALPLVLALLAGCKRGVECTTEITAGAGTFKGTAHGEGEKGPVMKAALRNACQKMCVDTKSPMLDACITRCTVDVGATKIGARSSCND</sequence>
<dbReference type="RefSeq" id="WP_272419507.1">
    <property type="nucleotide sequence ID" value="NZ_JAGTJJ010000003.1"/>
</dbReference>
<dbReference type="PROSITE" id="PS51257">
    <property type="entry name" value="PROKAR_LIPOPROTEIN"/>
    <property type="match status" value="1"/>
</dbReference>
<reference evidence="1 2" key="1">
    <citation type="submission" date="2021-04" db="EMBL/GenBank/DDBJ databases">
        <title>Genome analysis of Polyangium sp.</title>
        <authorList>
            <person name="Li Y."/>
            <person name="Wang J."/>
        </authorList>
    </citation>
    <scope>NUCLEOTIDE SEQUENCE [LARGE SCALE GENOMIC DNA]</scope>
    <source>
        <strain evidence="1 2">SDU14</strain>
    </source>
</reference>
<name>A0A9X3X238_9BACT</name>
<organism evidence="1 2">
    <name type="scientific">Polyangium jinanense</name>
    <dbReference type="NCBI Taxonomy" id="2829994"/>
    <lineage>
        <taxon>Bacteria</taxon>
        <taxon>Pseudomonadati</taxon>
        <taxon>Myxococcota</taxon>
        <taxon>Polyangia</taxon>
        <taxon>Polyangiales</taxon>
        <taxon>Polyangiaceae</taxon>
        <taxon>Polyangium</taxon>
    </lineage>
</organism>
<dbReference type="EMBL" id="JAGTJJ010000003">
    <property type="protein sequence ID" value="MDC3980878.1"/>
    <property type="molecule type" value="Genomic_DNA"/>
</dbReference>